<evidence type="ECO:0000256" key="3">
    <source>
        <dbReference type="ARBA" id="ARBA00022801"/>
    </source>
</evidence>
<dbReference type="GO" id="GO:0030245">
    <property type="term" value="P:cellulose catabolic process"/>
    <property type="evidence" value="ECO:0007669"/>
    <property type="project" value="UniProtKB-KW"/>
</dbReference>
<dbReference type="InterPro" id="IPR001701">
    <property type="entry name" value="Glyco_hydro_9"/>
</dbReference>
<reference evidence="12 13" key="1">
    <citation type="submission" date="2024-04" db="EMBL/GenBank/DDBJ databases">
        <title>Genome assembly C_amara_ONT_v2.</title>
        <authorList>
            <person name="Yant L."/>
            <person name="Moore C."/>
            <person name="Slenker M."/>
        </authorList>
    </citation>
    <scope>NUCLEOTIDE SEQUENCE [LARGE SCALE GENOMIC DNA]</scope>
    <source>
        <tissue evidence="12">Leaf</tissue>
    </source>
</reference>
<keyword evidence="4 10" id="KW-0136">Cellulose degradation</keyword>
<evidence type="ECO:0000256" key="6">
    <source>
        <dbReference type="ARBA" id="ARBA00023295"/>
    </source>
</evidence>
<keyword evidence="5 9" id="KW-0119">Carbohydrate metabolism</keyword>
<comment type="similarity">
    <text evidence="2 9 10">Belongs to the glycosyl hydrolase 9 (cellulase E) family.</text>
</comment>
<comment type="caution">
    <text evidence="12">The sequence shown here is derived from an EMBL/GenBank/DDBJ whole genome shotgun (WGS) entry which is preliminary data.</text>
</comment>
<dbReference type="InterPro" id="IPR012341">
    <property type="entry name" value="6hp_glycosidase-like_sf"/>
</dbReference>
<organism evidence="12 13">
    <name type="scientific">Cardamine amara subsp. amara</name>
    <dbReference type="NCBI Taxonomy" id="228776"/>
    <lineage>
        <taxon>Eukaryota</taxon>
        <taxon>Viridiplantae</taxon>
        <taxon>Streptophyta</taxon>
        <taxon>Embryophyta</taxon>
        <taxon>Tracheophyta</taxon>
        <taxon>Spermatophyta</taxon>
        <taxon>Magnoliopsida</taxon>
        <taxon>eudicotyledons</taxon>
        <taxon>Gunneridae</taxon>
        <taxon>Pentapetalae</taxon>
        <taxon>rosids</taxon>
        <taxon>malvids</taxon>
        <taxon>Brassicales</taxon>
        <taxon>Brassicaceae</taxon>
        <taxon>Cardamineae</taxon>
        <taxon>Cardamine</taxon>
    </lineage>
</organism>
<dbReference type="Pfam" id="PF00759">
    <property type="entry name" value="Glyco_hydro_9"/>
    <property type="match status" value="1"/>
</dbReference>
<evidence type="ECO:0000256" key="2">
    <source>
        <dbReference type="ARBA" id="ARBA00007072"/>
    </source>
</evidence>
<dbReference type="AlphaFoldDB" id="A0ABD0ZUD0"/>
<protein>
    <recommendedName>
        <fullName evidence="10">Endoglucanase</fullName>
        <ecNumber evidence="10">3.2.1.4</ecNumber>
    </recommendedName>
</protein>
<dbReference type="GO" id="GO:0008810">
    <property type="term" value="F:cellulase activity"/>
    <property type="evidence" value="ECO:0007669"/>
    <property type="project" value="UniProtKB-EC"/>
</dbReference>
<keyword evidence="6 9" id="KW-0326">Glycosidase</keyword>
<dbReference type="PROSITE" id="PS00592">
    <property type="entry name" value="GH9_2"/>
    <property type="match status" value="1"/>
</dbReference>
<keyword evidence="10" id="KW-0732">Signal</keyword>
<dbReference type="SUPFAM" id="SSF48208">
    <property type="entry name" value="Six-hairpin glycosidases"/>
    <property type="match status" value="1"/>
</dbReference>
<evidence type="ECO:0000313" key="12">
    <source>
        <dbReference type="EMBL" id="KAL1190246.1"/>
    </source>
</evidence>
<evidence type="ECO:0000256" key="10">
    <source>
        <dbReference type="RuleBase" id="RU361166"/>
    </source>
</evidence>
<dbReference type="FunFam" id="1.50.10.10:FF:000020">
    <property type="entry name" value="Endoglucanase"/>
    <property type="match status" value="1"/>
</dbReference>
<dbReference type="EC" id="3.2.1.4" evidence="10"/>
<keyword evidence="13" id="KW-1185">Reference proteome</keyword>
<evidence type="ECO:0000256" key="1">
    <source>
        <dbReference type="ARBA" id="ARBA00000966"/>
    </source>
</evidence>
<dbReference type="EMBL" id="JBANAX010000877">
    <property type="protein sequence ID" value="KAL1190246.1"/>
    <property type="molecule type" value="Genomic_DNA"/>
</dbReference>
<dbReference type="GO" id="GO:0071555">
    <property type="term" value="P:cell wall organization"/>
    <property type="evidence" value="ECO:0007669"/>
    <property type="project" value="UniProtKB-KW"/>
</dbReference>
<name>A0ABD0ZUD0_CARAN</name>
<dbReference type="Gene3D" id="1.50.10.10">
    <property type="match status" value="1"/>
</dbReference>
<dbReference type="Proteomes" id="UP001558713">
    <property type="component" value="Unassembled WGS sequence"/>
</dbReference>
<keyword evidence="3 9" id="KW-0378">Hydrolase</keyword>
<feature type="signal peptide" evidence="10">
    <location>
        <begin position="1"/>
        <end position="21"/>
    </location>
</feature>
<evidence type="ECO:0000256" key="7">
    <source>
        <dbReference type="ARBA" id="ARBA00023316"/>
    </source>
</evidence>
<proteinExistence type="inferred from homology"/>
<comment type="catalytic activity">
    <reaction evidence="1 10">
        <text>Endohydrolysis of (1-&gt;4)-beta-D-glucosidic linkages in cellulose, lichenin and cereal beta-D-glucans.</text>
        <dbReference type="EC" id="3.2.1.4"/>
    </reaction>
</comment>
<feature type="domain" description="Glycoside hydrolase family 9" evidence="11">
    <location>
        <begin position="24"/>
        <end position="481"/>
    </location>
</feature>
<feature type="chain" id="PRO_5044530832" description="Endoglucanase" evidence="10">
    <location>
        <begin position="22"/>
        <end position="502"/>
    </location>
</feature>
<keyword evidence="8 9" id="KW-0624">Polysaccharide degradation</keyword>
<evidence type="ECO:0000256" key="9">
    <source>
        <dbReference type="PROSITE-ProRule" id="PRU10059"/>
    </source>
</evidence>
<evidence type="ECO:0000259" key="11">
    <source>
        <dbReference type="Pfam" id="PF00759"/>
    </source>
</evidence>
<evidence type="ECO:0000256" key="4">
    <source>
        <dbReference type="ARBA" id="ARBA00023001"/>
    </source>
</evidence>
<gene>
    <name evidence="12" type="ORF">V5N11_016635</name>
</gene>
<evidence type="ECO:0000256" key="5">
    <source>
        <dbReference type="ARBA" id="ARBA00023277"/>
    </source>
</evidence>
<dbReference type="InterPro" id="IPR008928">
    <property type="entry name" value="6-hairpin_glycosidase_sf"/>
</dbReference>
<keyword evidence="7" id="KW-0961">Cell wall biogenesis/degradation</keyword>
<dbReference type="InterPro" id="IPR018221">
    <property type="entry name" value="Glyco_hydro_9_His_AS"/>
</dbReference>
<sequence>MKPSIWSSIGLLLILLPTAISHDYSDALTKSILFFEGQRSGILPRDQRMTWRRNSALDDGKNLNADLVGGYYDAGDNIKFHFPMAFTTTMLAWSAIDFGSYMSPADLRDNLVALRWGTDYLLKTVSQLPNRIFVQVGEAQPDHQCWERPEDMDTPRTAYAVEAPKPASDLAGEMAAAFAAASIAFKRFDPGYSKVLLDNALKTFKYADSHRGSYTNNPEVKLAVCPFYCSVNGYEDELLWGAAWLRRATGEDSYIKYLVDNRQSFGADYNCLEFGWDNKFGGVNVIVAKEVFEKNVAAIAPYKDTAEKFMCSYFLETPGAHMSYTPGGLLYKPGGCQLQNTVALSFLLLTYANDLSKSSQKLNCGSLKIQPDSLRRLAKRQVDYILGDNPMKMSYMIGYGDRYPRQIHHRGASSPSITVHPTAIKCSQGWKNFASPNPDPNILVGAVIGGPDTNDKFIGGRTNASETEPTTYINAPFVGLLAYFKANPVSYDSAFLRFAKRK</sequence>
<feature type="active site" evidence="9">
    <location>
        <position position="408"/>
    </location>
</feature>
<evidence type="ECO:0000256" key="8">
    <source>
        <dbReference type="ARBA" id="ARBA00023326"/>
    </source>
</evidence>
<dbReference type="PANTHER" id="PTHR22298">
    <property type="entry name" value="ENDO-1,4-BETA-GLUCANASE"/>
    <property type="match status" value="1"/>
</dbReference>
<accession>A0ABD0ZUD0</accession>
<evidence type="ECO:0000313" key="13">
    <source>
        <dbReference type="Proteomes" id="UP001558713"/>
    </source>
</evidence>